<dbReference type="InterPro" id="IPR002035">
    <property type="entry name" value="VWF_A"/>
</dbReference>
<dbReference type="InterPro" id="IPR036465">
    <property type="entry name" value="vWFA_dom_sf"/>
</dbReference>
<keyword evidence="3" id="KW-0808">Transferase</keyword>
<dbReference type="CDD" id="cd23114">
    <property type="entry name" value="RING-H2_WAVH2"/>
    <property type="match status" value="1"/>
</dbReference>
<dbReference type="AlphaFoldDB" id="A0A438KPV1"/>
<evidence type="ECO:0000259" key="11">
    <source>
        <dbReference type="PROSITE" id="PS50234"/>
    </source>
</evidence>
<name>A0A438KPV1_VITVI</name>
<feature type="region of interest" description="Disordered" evidence="9">
    <location>
        <begin position="121"/>
        <end position="187"/>
    </location>
</feature>
<feature type="compositionally biased region" description="Basic and acidic residues" evidence="9">
    <location>
        <begin position="121"/>
        <end position="135"/>
    </location>
</feature>
<feature type="domain" description="RING-type" evidence="10">
    <location>
        <begin position="226"/>
        <end position="270"/>
    </location>
</feature>
<comment type="catalytic activity">
    <reaction evidence="1">
        <text>S-ubiquitinyl-[E2 ubiquitin-conjugating enzyme]-L-cysteine + [acceptor protein]-L-lysine = [E2 ubiquitin-conjugating enzyme]-L-cysteine + N(6)-ubiquitinyl-[acceptor protein]-L-lysine.</text>
        <dbReference type="EC" id="2.3.2.27"/>
    </reaction>
</comment>
<dbReference type="InterPro" id="IPR051266">
    <property type="entry name" value="CLCR"/>
</dbReference>
<dbReference type="GO" id="GO:0008270">
    <property type="term" value="F:zinc ion binding"/>
    <property type="evidence" value="ECO:0007669"/>
    <property type="project" value="UniProtKB-KW"/>
</dbReference>
<accession>A0A438KPV1</accession>
<gene>
    <name evidence="12" type="ORF">CK203_000650</name>
</gene>
<feature type="compositionally biased region" description="Polar residues" evidence="9">
    <location>
        <begin position="544"/>
        <end position="556"/>
    </location>
</feature>
<evidence type="ECO:0000256" key="5">
    <source>
        <dbReference type="ARBA" id="ARBA00022771"/>
    </source>
</evidence>
<protein>
    <recommendedName>
        <fullName evidence="2">RING-type E3 ubiquitin transferase</fullName>
        <ecNumber evidence="2">2.3.2.27</ecNumber>
    </recommendedName>
</protein>
<dbReference type="SMART" id="SM00184">
    <property type="entry name" value="RING"/>
    <property type="match status" value="1"/>
</dbReference>
<evidence type="ECO:0000256" key="6">
    <source>
        <dbReference type="ARBA" id="ARBA00022786"/>
    </source>
</evidence>
<evidence type="ECO:0000256" key="4">
    <source>
        <dbReference type="ARBA" id="ARBA00022723"/>
    </source>
</evidence>
<reference evidence="12 13" key="1">
    <citation type="journal article" date="2018" name="PLoS Genet.">
        <title>Population sequencing reveals clonal diversity and ancestral inbreeding in the grapevine cultivar Chardonnay.</title>
        <authorList>
            <person name="Roach M.J."/>
            <person name="Johnson D.L."/>
            <person name="Bohlmann J."/>
            <person name="van Vuuren H.J."/>
            <person name="Jones S.J."/>
            <person name="Pretorius I.S."/>
            <person name="Schmidt S.A."/>
            <person name="Borneman A.R."/>
        </authorList>
    </citation>
    <scope>NUCLEOTIDE SEQUENCE [LARGE SCALE GENOMIC DNA]</scope>
    <source>
        <strain evidence="13">cv. Chardonnay</strain>
        <tissue evidence="12">Leaf</tissue>
    </source>
</reference>
<evidence type="ECO:0000313" key="13">
    <source>
        <dbReference type="Proteomes" id="UP000288805"/>
    </source>
</evidence>
<dbReference type="FunFam" id="3.40.50.410:FF:000129">
    <property type="entry name" value="Probable E3 ubiquitin-protein ligase EDA40"/>
    <property type="match status" value="1"/>
</dbReference>
<dbReference type="EC" id="2.3.2.27" evidence="2"/>
<sequence length="830" mass="90812">MGMGMGNLFVFGRGGCENKPRHWDGECGQSVDLLQSVNKPPVAGHVLLYILHLVFMPLCLESGESSSNILAAYSQQRELLCCSDLQRKARAQTLTAERGDPGVLRMVTGWRKAFCTTVPKDGEIREAREKQKHSNDPNPNPSPRFGAKFSFFSTGSNPSTPRLQSHSGLRCRTTTTPATSAQNSPRIQCKTAKSPGLFQCSNPSSPKSPSSFSLLKASLKLSKSRCGICIQSVKTGQGTAIFTAECSHAFHFPCIAAHVRKHGSLVCPVCCSNWKEVPLLAVHEDQKPEIVEEKKKESLIKDINIKNERRQFAPSDLKAYDDDEPLMSPTTGARFIPIPESDENEEEEANVEFQGFFVNNSTPPSTKVIKETEIQLRNVDVRLLPEAAVVSVGRSYETYVAVLKVKAPPVPATINTTTSSLLNPARRAPIDLVTVLDVGGGMTGAKLQMMKRAMRLVISSLSSTDRLSIVAFSASSKRLMPLKRMTTTGRRSARRIIESLIAGQGTSAGEALKKASKVLEDRRERNPVASIMLLSDGQNERVSSKSTNPNRPSNVVSSTRYAHLEIPVHAFGFGENGAYGAEPAEDAFAKCVGGLLSVVVQDLRVQLGFASGSAPAEIAAVYCCTGRPNLMGSGSVRLGDLYAEDERELLVELKVPTSAIGAHHVLSVRCSYKDPSSQQLIYGKEQALLVPRPHAVRSAGPHIERLRNLYITTRAVAESRRLVEHNDISAAHHLLSSARALLIQQNSKLAQDFLRGLEAELTNLHWRRQHQLQIQRPRATGREAASLDEKGEPLTPTSAWRAAERLAKVAIMRKSLNRVSDLHGFENARF</sequence>
<proteinExistence type="predicted"/>
<organism evidence="12 13">
    <name type="scientific">Vitis vinifera</name>
    <name type="common">Grape</name>
    <dbReference type="NCBI Taxonomy" id="29760"/>
    <lineage>
        <taxon>Eukaryota</taxon>
        <taxon>Viridiplantae</taxon>
        <taxon>Streptophyta</taxon>
        <taxon>Embryophyta</taxon>
        <taxon>Tracheophyta</taxon>
        <taxon>Spermatophyta</taxon>
        <taxon>Magnoliopsida</taxon>
        <taxon>eudicotyledons</taxon>
        <taxon>Gunneridae</taxon>
        <taxon>Pentapetalae</taxon>
        <taxon>rosids</taxon>
        <taxon>Vitales</taxon>
        <taxon>Vitaceae</taxon>
        <taxon>Viteae</taxon>
        <taxon>Vitis</taxon>
    </lineage>
</organism>
<dbReference type="Pfam" id="PF25243">
    <property type="entry name" value="WAV3_C"/>
    <property type="match status" value="1"/>
</dbReference>
<dbReference type="SUPFAM" id="SSF53300">
    <property type="entry name" value="vWA-like"/>
    <property type="match status" value="1"/>
</dbReference>
<evidence type="ECO:0000256" key="8">
    <source>
        <dbReference type="PROSITE-ProRule" id="PRU00175"/>
    </source>
</evidence>
<keyword evidence="4" id="KW-0479">Metal-binding</keyword>
<dbReference type="PANTHER" id="PTHR10579:SF59">
    <property type="entry name" value="E3 UBIQUITIN-PROTEIN LIGASE EDA40-RELATED"/>
    <property type="match status" value="1"/>
</dbReference>
<dbReference type="Proteomes" id="UP000288805">
    <property type="component" value="Unassembled WGS sequence"/>
</dbReference>
<feature type="region of interest" description="Disordered" evidence="9">
    <location>
        <begin position="537"/>
        <end position="556"/>
    </location>
</feature>
<feature type="region of interest" description="Disordered" evidence="9">
    <location>
        <begin position="775"/>
        <end position="794"/>
    </location>
</feature>
<dbReference type="SUPFAM" id="SSF57850">
    <property type="entry name" value="RING/U-box"/>
    <property type="match status" value="1"/>
</dbReference>
<evidence type="ECO:0000256" key="9">
    <source>
        <dbReference type="SAM" id="MobiDB-lite"/>
    </source>
</evidence>
<dbReference type="PROSITE" id="PS50089">
    <property type="entry name" value="ZF_RING_2"/>
    <property type="match status" value="1"/>
</dbReference>
<dbReference type="PANTHER" id="PTHR10579">
    <property type="entry name" value="CALCIUM-ACTIVATED CHLORIDE CHANNEL REGULATOR"/>
    <property type="match status" value="1"/>
</dbReference>
<evidence type="ECO:0000256" key="3">
    <source>
        <dbReference type="ARBA" id="ARBA00022679"/>
    </source>
</evidence>
<keyword evidence="6" id="KW-0833">Ubl conjugation pathway</keyword>
<dbReference type="Pfam" id="PF13519">
    <property type="entry name" value="VWA_2"/>
    <property type="match status" value="1"/>
</dbReference>
<evidence type="ECO:0000259" key="10">
    <source>
        <dbReference type="PROSITE" id="PS50089"/>
    </source>
</evidence>
<dbReference type="EMBL" id="QGNW01000001">
    <property type="protein sequence ID" value="RVX23231.1"/>
    <property type="molecule type" value="Genomic_DNA"/>
</dbReference>
<feature type="compositionally biased region" description="Polar residues" evidence="9">
    <location>
        <begin position="151"/>
        <end position="186"/>
    </location>
</feature>
<dbReference type="SMART" id="SM00327">
    <property type="entry name" value="VWA"/>
    <property type="match status" value="1"/>
</dbReference>
<dbReference type="Pfam" id="PF17123">
    <property type="entry name" value="zf-RING_11"/>
    <property type="match status" value="1"/>
</dbReference>
<dbReference type="PROSITE" id="PS50234">
    <property type="entry name" value="VWFA"/>
    <property type="match status" value="1"/>
</dbReference>
<keyword evidence="7" id="KW-0862">Zinc</keyword>
<dbReference type="Gene3D" id="3.40.50.410">
    <property type="entry name" value="von Willebrand factor, type A domain"/>
    <property type="match status" value="1"/>
</dbReference>
<keyword evidence="5 8" id="KW-0863">Zinc-finger</keyword>
<evidence type="ECO:0000313" key="12">
    <source>
        <dbReference type="EMBL" id="RVX23231.1"/>
    </source>
</evidence>
<dbReference type="InterPro" id="IPR013083">
    <property type="entry name" value="Znf_RING/FYVE/PHD"/>
</dbReference>
<comment type="caution">
    <text evidence="12">The sequence shown here is derived from an EMBL/GenBank/DDBJ whole genome shotgun (WGS) entry which is preliminary data.</text>
</comment>
<evidence type="ECO:0000256" key="2">
    <source>
        <dbReference type="ARBA" id="ARBA00012483"/>
    </source>
</evidence>
<dbReference type="Gene3D" id="3.30.40.10">
    <property type="entry name" value="Zinc/RING finger domain, C3HC4 (zinc finger)"/>
    <property type="match status" value="1"/>
</dbReference>
<dbReference type="InterPro" id="IPR001841">
    <property type="entry name" value="Znf_RING"/>
</dbReference>
<dbReference type="CDD" id="cd01466">
    <property type="entry name" value="vWA_C3HC4_type"/>
    <property type="match status" value="1"/>
</dbReference>
<evidence type="ECO:0000256" key="7">
    <source>
        <dbReference type="ARBA" id="ARBA00022833"/>
    </source>
</evidence>
<evidence type="ECO:0000256" key="1">
    <source>
        <dbReference type="ARBA" id="ARBA00000900"/>
    </source>
</evidence>
<dbReference type="GO" id="GO:0061630">
    <property type="term" value="F:ubiquitin protein ligase activity"/>
    <property type="evidence" value="ECO:0007669"/>
    <property type="project" value="UniProtKB-EC"/>
</dbReference>
<feature type="domain" description="VWFA" evidence="11">
    <location>
        <begin position="431"/>
        <end position="576"/>
    </location>
</feature>
<dbReference type="InterPro" id="IPR057427">
    <property type="entry name" value="WAV3_C"/>
</dbReference>